<evidence type="ECO:0000313" key="2">
    <source>
        <dbReference type="Proteomes" id="UP000609323"/>
    </source>
</evidence>
<gene>
    <name evidence="1" type="ORF">GCM10010917_40420</name>
</gene>
<evidence type="ECO:0000313" key="1">
    <source>
        <dbReference type="EMBL" id="GGA51072.1"/>
    </source>
</evidence>
<organism evidence="1 2">
    <name type="scientific">Paenibacillus physcomitrellae</name>
    <dbReference type="NCBI Taxonomy" id="1619311"/>
    <lineage>
        <taxon>Bacteria</taxon>
        <taxon>Bacillati</taxon>
        <taxon>Bacillota</taxon>
        <taxon>Bacilli</taxon>
        <taxon>Bacillales</taxon>
        <taxon>Paenibacillaceae</taxon>
        <taxon>Paenibacillus</taxon>
    </lineage>
</organism>
<protein>
    <submittedName>
        <fullName evidence="1">Uncharacterized protein</fullName>
    </submittedName>
</protein>
<reference evidence="2" key="1">
    <citation type="journal article" date="2019" name="Int. J. Syst. Evol. Microbiol.">
        <title>The Global Catalogue of Microorganisms (GCM) 10K type strain sequencing project: providing services to taxonomists for standard genome sequencing and annotation.</title>
        <authorList>
            <consortium name="The Broad Institute Genomics Platform"/>
            <consortium name="The Broad Institute Genome Sequencing Center for Infectious Disease"/>
            <person name="Wu L."/>
            <person name="Ma J."/>
        </authorList>
    </citation>
    <scope>NUCLEOTIDE SEQUENCE [LARGE SCALE GENOMIC DNA]</scope>
    <source>
        <strain evidence="2">CGMCC 1.15044</strain>
    </source>
</reference>
<accession>A0ABQ1GVX5</accession>
<dbReference type="EMBL" id="BMHF01000022">
    <property type="protein sequence ID" value="GGA51072.1"/>
    <property type="molecule type" value="Genomic_DNA"/>
</dbReference>
<dbReference type="Proteomes" id="UP000609323">
    <property type="component" value="Unassembled WGS sequence"/>
</dbReference>
<keyword evidence="2" id="KW-1185">Reference proteome</keyword>
<sequence>MCRWLRWARWMPRTKVLLFIPVIISIGYSKKALEQRNGKKYRESYRNRTEFVEKFGIQKKFLNLG</sequence>
<name>A0ABQ1GVX5_9BACL</name>
<proteinExistence type="predicted"/>
<comment type="caution">
    <text evidence="1">The sequence shown here is derived from an EMBL/GenBank/DDBJ whole genome shotgun (WGS) entry which is preliminary data.</text>
</comment>